<dbReference type="EMBL" id="CP051775">
    <property type="protein sequence ID" value="QJE74473.1"/>
    <property type="molecule type" value="Genomic_DNA"/>
</dbReference>
<gene>
    <name evidence="1" type="ORF">HHL28_16635</name>
</gene>
<sequence length="331" mass="34615">MLASIERVKPMGEESVAVRVGRSLAWLLPLSALALSGCGSPAIVGAPKPLQTADEVLQSVQPYLAPDVVKTWQGLPTDQQPSYRDQVVYARIAAVDARFKQFLAGLGVETKNFAIGSDLAVIGLNTASVLSGTETAKDVFSGLSGALLGARSSIDKNAFYDQTVPALVTQMVASRRATLAGIMTKLQSPNYSLLEALVDLEAYEFAGSFAGALQQISQKAGAQYQTADAQIQALADTRFQAVDVAPAQVQARGTLLQQIQALTDTQAVTAAQQAAQISGFATTAQQAAQMGLSPTSGDNARRLLRLFLTDATGSSGLLAQLQATVTAATQQ</sequence>
<dbReference type="Proteomes" id="UP000501891">
    <property type="component" value="Chromosome"/>
</dbReference>
<keyword evidence="2" id="KW-1185">Reference proteome</keyword>
<organism evidence="1 2">
    <name type="scientific">Aerophototrophica crusticola</name>
    <dbReference type="NCBI Taxonomy" id="1709002"/>
    <lineage>
        <taxon>Bacteria</taxon>
        <taxon>Pseudomonadati</taxon>
        <taxon>Pseudomonadota</taxon>
        <taxon>Alphaproteobacteria</taxon>
        <taxon>Rhodospirillales</taxon>
        <taxon>Rhodospirillaceae</taxon>
        <taxon>Aerophototrophica</taxon>
    </lineage>
</organism>
<dbReference type="KEGG" id="acru:HHL28_16635"/>
<name>A0A858RBJ0_9PROT</name>
<dbReference type="AlphaFoldDB" id="A0A858RBJ0"/>
<reference evidence="1" key="1">
    <citation type="submission" date="2020-04" db="EMBL/GenBank/DDBJ databases">
        <title>A desert anoxygenic phototrophic bacterium fixes CO2 using RubisCO under aerobic conditions.</title>
        <authorList>
            <person name="Tang K."/>
        </authorList>
    </citation>
    <scope>NUCLEOTIDE SEQUENCE [LARGE SCALE GENOMIC DNA]</scope>
    <source>
        <strain evidence="1">MIMtkB3</strain>
    </source>
</reference>
<proteinExistence type="predicted"/>
<evidence type="ECO:0000313" key="1">
    <source>
        <dbReference type="EMBL" id="QJE74473.1"/>
    </source>
</evidence>
<evidence type="ECO:0000313" key="2">
    <source>
        <dbReference type="Proteomes" id="UP000501891"/>
    </source>
</evidence>
<protein>
    <submittedName>
        <fullName evidence="1">Uncharacterized protein</fullName>
    </submittedName>
</protein>
<accession>A0A858RBJ0</accession>